<dbReference type="KEGG" id="pan:PODANSg3694"/>
<dbReference type="OrthoDB" id="5376804at2759"/>
<evidence type="ECO:0000313" key="4">
    <source>
        <dbReference type="Proteomes" id="UP000001197"/>
    </source>
</evidence>
<keyword evidence="1" id="KW-0812">Transmembrane</keyword>
<dbReference type="EMBL" id="CU633897">
    <property type="protein sequence ID" value="CAP67332.1"/>
    <property type="molecule type" value="Genomic_DNA"/>
</dbReference>
<accession>B2ASF9</accession>
<keyword evidence="1" id="KW-0472">Membrane</keyword>
<dbReference type="GeneID" id="6190959"/>
<dbReference type="VEuPathDB" id="FungiDB:PODANS_1_23360"/>
<reference evidence="3" key="4">
    <citation type="submission" date="2015-04" db="EMBL/GenBank/DDBJ databases">
        <title>Maintaining two mating types: Structure of the mating type locus and its role in heterokaryosis in Podospora anserina.</title>
        <authorList>
            <person name="Grognet P."/>
            <person name="Bidard F."/>
            <person name="Kuchly C."/>
            <person name="Chan Ho Tong L."/>
            <person name="Coppin E."/>
            <person name="Ait Benkhali J."/>
            <person name="Couloux A."/>
            <person name="Wincker P."/>
            <person name="Debuchy R."/>
            <person name="Silar P."/>
        </authorList>
    </citation>
    <scope>NUCLEOTIDE SEQUENCE</scope>
</reference>
<dbReference type="PANTHER" id="PTHR35394:SF5">
    <property type="entry name" value="DUF3176 DOMAIN-CONTAINING PROTEIN"/>
    <property type="match status" value="1"/>
</dbReference>
<dbReference type="Pfam" id="PF11374">
    <property type="entry name" value="DUF3176"/>
    <property type="match status" value="1"/>
</dbReference>
<dbReference type="STRING" id="515849.B2ASF9"/>
<reference evidence="2" key="2">
    <citation type="submission" date="2008-07" db="EMBL/GenBank/DDBJ databases">
        <authorList>
            <person name="Genoscope - CEA"/>
        </authorList>
    </citation>
    <scope>NUCLEOTIDE SEQUENCE</scope>
    <source>
        <strain evidence="2">S mat+</strain>
    </source>
</reference>
<dbReference type="RefSeq" id="XP_001906661.1">
    <property type="nucleotide sequence ID" value="XM_001906626.1"/>
</dbReference>
<dbReference type="eggNOG" id="ENOG502RZ8N">
    <property type="taxonomic scope" value="Eukaryota"/>
</dbReference>
<dbReference type="EMBL" id="FO904936">
    <property type="protein sequence ID" value="CDP24744.1"/>
    <property type="molecule type" value="Genomic_DNA"/>
</dbReference>
<dbReference type="Proteomes" id="UP000001197">
    <property type="component" value="Chromosome 1"/>
</dbReference>
<evidence type="ECO:0000313" key="3">
    <source>
        <dbReference type="EMBL" id="CDP24744.1"/>
    </source>
</evidence>
<keyword evidence="1" id="KW-1133">Transmembrane helix</keyword>
<feature type="transmembrane region" description="Helical" evidence="1">
    <location>
        <begin position="50"/>
        <end position="72"/>
    </location>
</feature>
<name>B2ASF9_PODAN</name>
<sequence length="187" mass="21220">MWPASNAISQAQWSWFLQDRPLYDFHLIDQASRGSWGALTLLWRIRHRHFVTLAAFLSIICVLTSPLTQLAIDYPSRYVPSPGEDGVQVSVIEMLKVSVHETLVRATNKALNELPWPVEDYKYSLITPNEPVCPTGNCTFDEIHSLGICVDFADISSHLRIRTEDNLQASTSGDHNYWKPEHCILGQ</sequence>
<reference evidence="4" key="3">
    <citation type="journal article" date="2014" name="Genetics">
        <title>Maintaining two mating types: Structure of the mating type locus and its role in heterokaryosis in Podospora anserina.</title>
        <authorList>
            <person name="Grognet P."/>
            <person name="Bidard F."/>
            <person name="Kuchly C."/>
            <person name="Tong L.C.H."/>
            <person name="Coppin E."/>
            <person name="Benkhali J.A."/>
            <person name="Couloux A."/>
            <person name="Wincker P."/>
            <person name="Debuchy R."/>
            <person name="Silar P."/>
        </authorList>
    </citation>
    <scope>GENOME REANNOTATION</scope>
    <source>
        <strain evidence="4">S / ATCC MYA-4624 / DSM 980 / FGSC 10383</strain>
    </source>
</reference>
<protein>
    <submittedName>
        <fullName evidence="2">Podospora anserina S mat+ genomic DNA chromosome 1, supercontig 6</fullName>
    </submittedName>
</protein>
<organism evidence="2">
    <name type="scientific">Podospora anserina (strain S / ATCC MYA-4624 / DSM 980 / FGSC 10383)</name>
    <name type="common">Pleurage anserina</name>
    <dbReference type="NCBI Taxonomy" id="515849"/>
    <lineage>
        <taxon>Eukaryota</taxon>
        <taxon>Fungi</taxon>
        <taxon>Dikarya</taxon>
        <taxon>Ascomycota</taxon>
        <taxon>Pezizomycotina</taxon>
        <taxon>Sordariomycetes</taxon>
        <taxon>Sordariomycetidae</taxon>
        <taxon>Sordariales</taxon>
        <taxon>Podosporaceae</taxon>
        <taxon>Podospora</taxon>
        <taxon>Podospora anserina</taxon>
    </lineage>
</organism>
<gene>
    <name evidence="2" type="ORF">PODANS_1_23360</name>
</gene>
<dbReference type="HOGENOM" id="CLU_1448292_0_0_1"/>
<dbReference type="InterPro" id="IPR021514">
    <property type="entry name" value="DUF3176"/>
</dbReference>
<proteinExistence type="predicted"/>
<dbReference type="AlphaFoldDB" id="B2ASF9"/>
<dbReference type="PANTHER" id="PTHR35394">
    <property type="entry name" value="DUF3176 DOMAIN-CONTAINING PROTEIN"/>
    <property type="match status" value="1"/>
</dbReference>
<reference evidence="2 4" key="1">
    <citation type="journal article" date="2008" name="Genome Biol.">
        <title>The genome sequence of the model ascomycete fungus Podospora anserina.</title>
        <authorList>
            <person name="Espagne E."/>
            <person name="Lespinet O."/>
            <person name="Malagnac F."/>
            <person name="Da Silva C."/>
            <person name="Jaillon O."/>
            <person name="Porcel B.M."/>
            <person name="Couloux A."/>
            <person name="Aury J.-M."/>
            <person name="Segurens B."/>
            <person name="Poulain J."/>
            <person name="Anthouard V."/>
            <person name="Grossetete S."/>
            <person name="Khalili H."/>
            <person name="Coppin E."/>
            <person name="Dequard-Chablat M."/>
            <person name="Picard M."/>
            <person name="Contamine V."/>
            <person name="Arnaise S."/>
            <person name="Bourdais A."/>
            <person name="Berteaux-Lecellier V."/>
            <person name="Gautheret D."/>
            <person name="de Vries R.P."/>
            <person name="Battaglia E."/>
            <person name="Coutinho P.M."/>
            <person name="Danchin E.G.J."/>
            <person name="Henrissat B."/>
            <person name="El Khoury R."/>
            <person name="Sainsard-Chanet A."/>
            <person name="Boivin A."/>
            <person name="Pinan-Lucarre B."/>
            <person name="Sellem C.H."/>
            <person name="Debuchy R."/>
            <person name="Wincker P."/>
            <person name="Weissenbach J."/>
            <person name="Silar P."/>
        </authorList>
    </citation>
    <scope>NUCLEOTIDE SEQUENCE [LARGE SCALE GENOMIC DNA]</scope>
    <source>
        <strain evidence="4">S / ATCC MYA-4624 / DSM 980 / FGSC 10383</strain>
        <strain evidence="2">S mat+</strain>
    </source>
</reference>
<evidence type="ECO:0000313" key="2">
    <source>
        <dbReference type="EMBL" id="CAP67332.1"/>
    </source>
</evidence>
<keyword evidence="4" id="KW-1185">Reference proteome</keyword>
<evidence type="ECO:0000256" key="1">
    <source>
        <dbReference type="SAM" id="Phobius"/>
    </source>
</evidence>